<evidence type="ECO:0000313" key="2">
    <source>
        <dbReference type="EMBL" id="KGL42643.1"/>
    </source>
</evidence>
<dbReference type="InterPro" id="IPR014710">
    <property type="entry name" value="RmlC-like_jellyroll"/>
</dbReference>
<keyword evidence="3" id="KW-1185">Reference proteome</keyword>
<comment type="caution">
    <text evidence="2">The sequence shown here is derived from an EMBL/GenBank/DDBJ whole genome shotgun (WGS) entry which is preliminary data.</text>
</comment>
<dbReference type="Proteomes" id="UP000029844">
    <property type="component" value="Unassembled WGS sequence"/>
</dbReference>
<accession>A0A099WDQ0</accession>
<reference evidence="2 3" key="1">
    <citation type="submission" date="2014-05" db="EMBL/GenBank/DDBJ databases">
        <title>Novel Listeriaceae from food processing environments.</title>
        <authorList>
            <person name="den Bakker H.C."/>
        </authorList>
    </citation>
    <scope>NUCLEOTIDE SEQUENCE [LARGE SCALE GENOMIC DNA]</scope>
    <source>
        <strain evidence="2 3">FSL A5-0281</strain>
    </source>
</reference>
<dbReference type="eggNOG" id="COG0664">
    <property type="taxonomic scope" value="Bacteria"/>
</dbReference>
<dbReference type="STRING" id="1552123.EP57_04050"/>
<dbReference type="OrthoDB" id="2365710at2"/>
<organism evidence="2 3">
    <name type="scientific">Listeria booriae</name>
    <dbReference type="NCBI Taxonomy" id="1552123"/>
    <lineage>
        <taxon>Bacteria</taxon>
        <taxon>Bacillati</taxon>
        <taxon>Bacillota</taxon>
        <taxon>Bacilli</taxon>
        <taxon>Bacillales</taxon>
        <taxon>Listeriaceae</taxon>
        <taxon>Listeria</taxon>
    </lineage>
</organism>
<dbReference type="SUPFAM" id="SSF46785">
    <property type="entry name" value="Winged helix' DNA-binding domain"/>
    <property type="match status" value="1"/>
</dbReference>
<proteinExistence type="predicted"/>
<evidence type="ECO:0000313" key="3">
    <source>
        <dbReference type="Proteomes" id="UP000029844"/>
    </source>
</evidence>
<dbReference type="InterPro" id="IPR018490">
    <property type="entry name" value="cNMP-bd_dom_sf"/>
</dbReference>
<gene>
    <name evidence="2" type="ORF">EP57_04050</name>
</gene>
<dbReference type="EMBL" id="JNFA01000011">
    <property type="protein sequence ID" value="KGL42643.1"/>
    <property type="molecule type" value="Genomic_DNA"/>
</dbReference>
<keyword evidence="1" id="KW-0010">Activator</keyword>
<protein>
    <submittedName>
        <fullName evidence="2">Uncharacterized protein</fullName>
    </submittedName>
</protein>
<dbReference type="InterPro" id="IPR000595">
    <property type="entry name" value="cNMP-bd_dom"/>
</dbReference>
<dbReference type="SUPFAM" id="SSF51206">
    <property type="entry name" value="cAMP-binding domain-like"/>
    <property type="match status" value="1"/>
</dbReference>
<dbReference type="Gene3D" id="2.60.120.10">
    <property type="entry name" value="Jelly Rolls"/>
    <property type="match status" value="1"/>
</dbReference>
<dbReference type="PROSITE" id="PS50042">
    <property type="entry name" value="CNMP_BINDING_3"/>
    <property type="match status" value="1"/>
</dbReference>
<dbReference type="AlphaFoldDB" id="A0A099WDQ0"/>
<evidence type="ECO:0000256" key="1">
    <source>
        <dbReference type="ARBA" id="ARBA00023159"/>
    </source>
</evidence>
<dbReference type="GeneID" id="58716588"/>
<sequence>MYPKNIMEVFASPKNLVKLLKRDLQFNQFCVEEHLKKGDTLMLDSKNKFFYMLESGYLKETYTDILNIQFHLIVKPPHFPIFATTEEEMPESISLTALTDVRWWKIDFQFFKKVLYSEDPRSYVVLHNLLFVKSRLYELVVKDRMEAADRIYYTLLQLLDISLVTGKNRAEFPRFLDYTLLAELASTSRSYTVTLLGELRGKGILVTHKKPWKLEDIAALRALLFKEK</sequence>
<dbReference type="InterPro" id="IPR036390">
    <property type="entry name" value="WH_DNA-bd_sf"/>
</dbReference>
<name>A0A099WDQ0_9LIST</name>
<dbReference type="RefSeq" id="WP_036084424.1">
    <property type="nucleotide sequence ID" value="NZ_CBCSHQ010000001.1"/>
</dbReference>